<proteinExistence type="predicted"/>
<dbReference type="SUPFAM" id="SSF53041">
    <property type="entry name" value="Resolvase-like"/>
    <property type="match status" value="1"/>
</dbReference>
<dbReference type="GO" id="GO:0000150">
    <property type="term" value="F:DNA strand exchange activity"/>
    <property type="evidence" value="ECO:0007669"/>
    <property type="project" value="InterPro"/>
</dbReference>
<evidence type="ECO:0000259" key="1">
    <source>
        <dbReference type="Pfam" id="PF00239"/>
    </source>
</evidence>
<dbReference type="EMBL" id="PEYY01000106">
    <property type="protein sequence ID" value="PIS17813.1"/>
    <property type="molecule type" value="Genomic_DNA"/>
</dbReference>
<dbReference type="InterPro" id="IPR006119">
    <property type="entry name" value="Resolv_N"/>
</dbReference>
<accession>A0A2H0WYR0</accession>
<dbReference type="InterPro" id="IPR036162">
    <property type="entry name" value="Resolvase-like_N_sf"/>
</dbReference>
<dbReference type="GO" id="GO:0003677">
    <property type="term" value="F:DNA binding"/>
    <property type="evidence" value="ECO:0007669"/>
    <property type="project" value="InterPro"/>
</dbReference>
<dbReference type="AlphaFoldDB" id="A0A2H0WYR0"/>
<dbReference type="Pfam" id="PF00239">
    <property type="entry name" value="Resolvase"/>
    <property type="match status" value="1"/>
</dbReference>
<name>A0A2H0WYR0_9BACT</name>
<dbReference type="Gene3D" id="3.40.50.1390">
    <property type="entry name" value="Resolvase, N-terminal catalytic domain"/>
    <property type="match status" value="1"/>
</dbReference>
<dbReference type="Proteomes" id="UP000229574">
    <property type="component" value="Unassembled WGS sequence"/>
</dbReference>
<comment type="caution">
    <text evidence="2">The sequence shown here is derived from an EMBL/GenBank/DDBJ whole genome shotgun (WGS) entry which is preliminary data.</text>
</comment>
<protein>
    <recommendedName>
        <fullName evidence="1">Resolvase/invertase-type recombinase catalytic domain-containing protein</fullName>
    </recommendedName>
</protein>
<evidence type="ECO:0000313" key="2">
    <source>
        <dbReference type="EMBL" id="PIS17813.1"/>
    </source>
</evidence>
<feature type="domain" description="Resolvase/invertase-type recombinase catalytic" evidence="1">
    <location>
        <begin position="5"/>
        <end position="55"/>
    </location>
</feature>
<reference evidence="3" key="1">
    <citation type="submission" date="2017-09" db="EMBL/GenBank/DDBJ databases">
        <title>Depth-based differentiation of microbial function through sediment-hosted aquifers and enrichment of novel symbionts in the deep terrestrial subsurface.</title>
        <authorList>
            <person name="Probst A.J."/>
            <person name="Ladd B."/>
            <person name="Jarett J.K."/>
            <person name="Geller-Mcgrath D.E."/>
            <person name="Sieber C.M.K."/>
            <person name="Emerson J.B."/>
            <person name="Anantharaman K."/>
            <person name="Thomas B.C."/>
            <person name="Malmstrom R."/>
            <person name="Stieglmeier M."/>
            <person name="Klingl A."/>
            <person name="Woyke T."/>
            <person name="Ryan C.M."/>
            <person name="Banfield J.F."/>
        </authorList>
    </citation>
    <scope>NUCLEOTIDE SEQUENCE [LARGE SCALE GENOMIC DNA]</scope>
</reference>
<gene>
    <name evidence="2" type="ORF">COT54_02640</name>
</gene>
<organism evidence="2 3">
    <name type="scientific">Candidatus Collierbacteria bacterium CG09_land_8_20_14_0_10_46_12</name>
    <dbReference type="NCBI Taxonomy" id="1974533"/>
    <lineage>
        <taxon>Bacteria</taxon>
        <taxon>Candidatus Collieribacteriota</taxon>
    </lineage>
</organism>
<sequence>MTTACIYLRFSDDSQEGNTSFEVQEEQCREACRREEWEVYPEIIKDNAVSALSLQTKRTTSGYNTRLGGTHEPSSFVTI</sequence>
<evidence type="ECO:0000313" key="3">
    <source>
        <dbReference type="Proteomes" id="UP000229574"/>
    </source>
</evidence>